<organism evidence="1 2">
    <name type="scientific">Oikopleura dioica</name>
    <name type="common">Tunicate</name>
    <dbReference type="NCBI Taxonomy" id="34765"/>
    <lineage>
        <taxon>Eukaryota</taxon>
        <taxon>Metazoa</taxon>
        <taxon>Chordata</taxon>
        <taxon>Tunicata</taxon>
        <taxon>Appendicularia</taxon>
        <taxon>Copelata</taxon>
        <taxon>Oikopleuridae</taxon>
        <taxon>Oikopleura</taxon>
    </lineage>
</organism>
<evidence type="ECO:0000313" key="2">
    <source>
        <dbReference type="Proteomes" id="UP001158576"/>
    </source>
</evidence>
<protein>
    <submittedName>
        <fullName evidence="1">Oidioi.mRNA.OKI2018_I69.chr1.g3253.t1.cds</fullName>
    </submittedName>
</protein>
<proteinExistence type="predicted"/>
<sequence length="203" mass="24068">MSEGERSSTDLSEEIEELQFATYEEWYDDHEIERNDVKEMIGLFTERNPNNLDRRSWMKAFERKDKSIDYYKTKTHSDEQVKYVLRHIQMNPTITRFNVKHEAYNCIITGAGGYEIDIRTNYPLLPTVWTFEMQRPDKKPFTFTATITIYENEDIHDFEVKTYKSTPMYERNGIVQTASHSSWNGGAVGRWDIELHLPECQSE</sequence>
<dbReference type="EMBL" id="OU015566">
    <property type="protein sequence ID" value="CAG5107303.1"/>
    <property type="molecule type" value="Genomic_DNA"/>
</dbReference>
<dbReference type="Proteomes" id="UP001158576">
    <property type="component" value="Chromosome 1"/>
</dbReference>
<name>A0ABN7STL1_OIKDI</name>
<keyword evidence="2" id="KW-1185">Reference proteome</keyword>
<gene>
    <name evidence="1" type="ORF">OKIOD_LOCUS12018</name>
</gene>
<evidence type="ECO:0000313" key="1">
    <source>
        <dbReference type="EMBL" id="CAG5107303.1"/>
    </source>
</evidence>
<accession>A0ABN7STL1</accession>
<reference evidence="1 2" key="1">
    <citation type="submission" date="2021-04" db="EMBL/GenBank/DDBJ databases">
        <authorList>
            <person name="Bliznina A."/>
        </authorList>
    </citation>
    <scope>NUCLEOTIDE SEQUENCE [LARGE SCALE GENOMIC DNA]</scope>
</reference>